<evidence type="ECO:0000256" key="1">
    <source>
        <dbReference type="SAM" id="Coils"/>
    </source>
</evidence>
<proteinExistence type="predicted"/>
<dbReference type="Proteomes" id="UP000054937">
    <property type="component" value="Unassembled WGS sequence"/>
</dbReference>
<dbReference type="InParanoid" id="A0A0V0QK96"/>
<dbReference type="SMART" id="SM00382">
    <property type="entry name" value="AAA"/>
    <property type="match status" value="1"/>
</dbReference>
<organism evidence="4 5">
    <name type="scientific">Pseudocohnilembus persalinus</name>
    <name type="common">Ciliate</name>
    <dbReference type="NCBI Taxonomy" id="266149"/>
    <lineage>
        <taxon>Eukaryota</taxon>
        <taxon>Sar</taxon>
        <taxon>Alveolata</taxon>
        <taxon>Ciliophora</taxon>
        <taxon>Intramacronucleata</taxon>
        <taxon>Oligohymenophorea</taxon>
        <taxon>Scuticociliatia</taxon>
        <taxon>Philasterida</taxon>
        <taxon>Pseudocohnilembidae</taxon>
        <taxon>Pseudocohnilembus</taxon>
    </lineage>
</organism>
<dbReference type="GO" id="GO:0005524">
    <property type="term" value="F:ATP binding"/>
    <property type="evidence" value="ECO:0007669"/>
    <property type="project" value="InterPro"/>
</dbReference>
<dbReference type="Pfam" id="PF00004">
    <property type="entry name" value="AAA"/>
    <property type="match status" value="1"/>
</dbReference>
<dbReference type="SUPFAM" id="SSF52540">
    <property type="entry name" value="P-loop containing nucleoside triphosphate hydrolases"/>
    <property type="match status" value="1"/>
</dbReference>
<dbReference type="InterPro" id="IPR052267">
    <property type="entry name" value="N-DRC_Component"/>
</dbReference>
<feature type="compositionally biased region" description="Basic and acidic residues" evidence="2">
    <location>
        <begin position="1026"/>
        <end position="1037"/>
    </location>
</feature>
<dbReference type="GO" id="GO:0007031">
    <property type="term" value="P:peroxisome organization"/>
    <property type="evidence" value="ECO:0007669"/>
    <property type="project" value="InterPro"/>
</dbReference>
<dbReference type="OrthoDB" id="3046016at2759"/>
<dbReference type="InterPro" id="IPR003959">
    <property type="entry name" value="ATPase_AAA_core"/>
</dbReference>
<feature type="coiled-coil region" evidence="1">
    <location>
        <begin position="492"/>
        <end position="644"/>
    </location>
</feature>
<sequence>MSQQKTNKINEANTIKISINLDNLINSEKDFEEFSKKLQDLVQNKEVYVFYSEKKFKSEPFVSYLEKLKNILKKGRLLYGQTTEGVGSMVRQLNPIIHTDTNKSLILQLQPHLQHLIYFKTQSEDIPNQQQGQISQNVKTINNFDLSFLMMQHANFNLQKLQKDHRGSQLNHEIINPINQKFNKNEGFINKSQSFYNLKSEVRFQSPQHKITIQNSNKPNFTNNSQFQNDDNEKENNDNIQRKQNQEDYNQKQEQEILKLKEQNQQLTQQLKDVYNTCENRLADQQKLVQSINEKNTQLQNQLDQQGQQSSQYLGKFEQKVQLLVDENDKLNNIIVQLEEKLQAVLQENEDMQEMLQDEQSCMINKKLSTNYKNTSFLKKNLENSTFKVQNFLDEENSSDSFQQANLSIDKNDQDNLKLKNDLIDFNNQISKSTSKQQMSEDKNYINYYSNNSQNISPIKKNDENCYNGNLKETKDTQVTPSNQDFVRQESIDQLEKQIEDLLKENQRLNQLLDKENLQQQQETQENKIIQQKQDETVEYLQKENQNLQELLNQVEMKFSQFQKELADLNDLKNKHQSEHFQELEKQKHQVSTFKSENDELNKQLCSLKNKIKEQEDYIQEILIQKEEKSQNEFERRKENALINQEYYNLKWQDAINDLLEQFQLEYLPLEQNETLPKGYKRSEQEWFLHYAALYIKYIDIYKKLEDCYDQMIHPQKRILLREMLDNVIVQMCQTKQQLVKFNLSSDYTLRSDYVNLDEVIMDFKLMPDCVEIPIPRFCTEDEKDRLDERDSLVKSLIQDLQETSKPQQEKYKETFKVIPEDSIEKALDIIRRNERGRIGIERVMLAKQKRKIELQVQEKKNRAFDDEEGQFREEAVQVFTKYWRGAIQRMQVQKMREEESKFLGFTINENDNDSVDDLDFIYKNKTLEPQPKDKVERLKQQRNKMKILQKEHQIEYESDLKHLETLIKENEGTDIKEKMLEERRDWYKREFELNEFQNLPQNIQEYYQDLERLDEKGQEALAAKMEQESKQKPKKDDKKKKGKPSEQEQFFGEHKPLGPSEEVLLLQKWIENYNNEWAKKEEQQNFEQKHETELAMKKVKPNVEEQIKEIVDQQINVEMDVLRIEIGKKIKKLKIKKPKKPKLGKRKYPGDAQNKGKDPRDILAFLIEKEIVKYMEPAKLKDLVGEPNVLGSVQERQSDYMPDPSFLQIRQCLAEQIGIPLGSQFAKEKLDRNFFYLFYGPRGSGKTLGVRALAEECRALLIDISPYNLQNKFTDLKGIQLALNSAFKVAQAFQPAIIYCDEAELIWMGKKKKGSTLPTFYQKMKKPLNDFKKKFFLPEVIKQEGDKFVKAIVPDKVAFIATTNRPYDCSAKDIKKFFDKKFYFPYPNYGTRLQLIRNFINNRGVDIPDNFSLSTLAHVTQGFSAGSLKQAIDQVLSERRLLTIDQDPIKVQEFIGPIASTPCTYQQELVLIQKFTDEVCQFKELRDKLKPPPDDGKKKQGNR</sequence>
<keyword evidence="1" id="KW-0175">Coiled coil</keyword>
<dbReference type="EMBL" id="LDAU01000155">
    <property type="protein sequence ID" value="KRX02464.1"/>
    <property type="molecule type" value="Genomic_DNA"/>
</dbReference>
<feature type="compositionally biased region" description="Polar residues" evidence="2">
    <location>
        <begin position="213"/>
        <end position="228"/>
    </location>
</feature>
<accession>A0A0V0QK96</accession>
<evidence type="ECO:0000259" key="3">
    <source>
        <dbReference type="SMART" id="SM00382"/>
    </source>
</evidence>
<dbReference type="InterPro" id="IPR037485">
    <property type="entry name" value="PEX22"/>
</dbReference>
<evidence type="ECO:0000313" key="5">
    <source>
        <dbReference type="Proteomes" id="UP000054937"/>
    </source>
</evidence>
<protein>
    <submittedName>
        <fullName evidence="4">p-loop containing nucleoside triphosphate hydrolase</fullName>
    </submittedName>
</protein>
<dbReference type="InterPro" id="IPR003593">
    <property type="entry name" value="AAA+_ATPase"/>
</dbReference>
<comment type="caution">
    <text evidence="4">The sequence shown here is derived from an EMBL/GenBank/DDBJ whole genome shotgun (WGS) entry which is preliminary data.</text>
</comment>
<dbReference type="InterPro" id="IPR027417">
    <property type="entry name" value="P-loop_NTPase"/>
</dbReference>
<evidence type="ECO:0000256" key="2">
    <source>
        <dbReference type="SAM" id="MobiDB-lite"/>
    </source>
</evidence>
<dbReference type="PANTHER" id="PTHR14690:SF0">
    <property type="entry name" value="IQ MOTIF CONTAINING WITH AAA DOMAIN 1"/>
    <property type="match status" value="1"/>
</dbReference>
<dbReference type="Gene3D" id="1.10.8.60">
    <property type="match status" value="1"/>
</dbReference>
<dbReference type="GO" id="GO:0016887">
    <property type="term" value="F:ATP hydrolysis activity"/>
    <property type="evidence" value="ECO:0007669"/>
    <property type="project" value="InterPro"/>
</dbReference>
<keyword evidence="5" id="KW-1185">Reference proteome</keyword>
<keyword evidence="4" id="KW-0378">Hydrolase</keyword>
<evidence type="ECO:0000313" key="4">
    <source>
        <dbReference type="EMBL" id="KRX02464.1"/>
    </source>
</evidence>
<reference evidence="4 5" key="1">
    <citation type="journal article" date="2015" name="Sci. Rep.">
        <title>Genome of the facultative scuticociliatosis pathogen Pseudocohnilembus persalinus provides insight into its virulence through horizontal gene transfer.</title>
        <authorList>
            <person name="Xiong J."/>
            <person name="Wang G."/>
            <person name="Cheng J."/>
            <person name="Tian M."/>
            <person name="Pan X."/>
            <person name="Warren A."/>
            <person name="Jiang C."/>
            <person name="Yuan D."/>
            <person name="Miao W."/>
        </authorList>
    </citation>
    <scope>NUCLEOTIDE SEQUENCE [LARGE SCALE GENOMIC DNA]</scope>
    <source>
        <strain evidence="4">36N120E</strain>
    </source>
</reference>
<feature type="domain" description="AAA+ ATPase" evidence="3">
    <location>
        <begin position="1233"/>
        <end position="1389"/>
    </location>
</feature>
<dbReference type="Gene3D" id="3.40.50.300">
    <property type="entry name" value="P-loop containing nucleotide triphosphate hydrolases"/>
    <property type="match status" value="1"/>
</dbReference>
<feature type="compositionally biased region" description="Basic and acidic residues" evidence="2">
    <location>
        <begin position="1044"/>
        <end position="1055"/>
    </location>
</feature>
<feature type="coiled-coil region" evidence="1">
    <location>
        <begin position="243"/>
        <end position="359"/>
    </location>
</feature>
<feature type="region of interest" description="Disordered" evidence="2">
    <location>
        <begin position="213"/>
        <end position="237"/>
    </location>
</feature>
<name>A0A0V0QK96_PSEPJ</name>
<feature type="region of interest" description="Disordered" evidence="2">
    <location>
        <begin position="1023"/>
        <end position="1055"/>
    </location>
</feature>
<dbReference type="Pfam" id="PF22978">
    <property type="entry name" value="HAD_Pex22"/>
    <property type="match status" value="1"/>
</dbReference>
<gene>
    <name evidence="4" type="ORF">PPERSA_10081</name>
</gene>
<dbReference type="PANTHER" id="PTHR14690">
    <property type="entry name" value="IQ MOTIF CONTAINING WITH AAA DOMAIN 1"/>
    <property type="match status" value="1"/>
</dbReference>